<dbReference type="EMBL" id="JAPDRP010000018">
    <property type="protein sequence ID" value="KAJ9639954.1"/>
    <property type="molecule type" value="Genomic_DNA"/>
</dbReference>
<gene>
    <name evidence="1" type="ORF">H2199_006187</name>
</gene>
<accession>A0ACC2YY57</accession>
<evidence type="ECO:0000313" key="2">
    <source>
        <dbReference type="Proteomes" id="UP001172680"/>
    </source>
</evidence>
<reference evidence="1" key="1">
    <citation type="submission" date="2022-10" db="EMBL/GenBank/DDBJ databases">
        <title>Culturing micro-colonial fungi from biological soil crusts in the Mojave desert and describing Neophaeococcomyces mojavensis, and introducing the new genera and species Taxawa tesnikishii.</title>
        <authorList>
            <person name="Kurbessoian T."/>
            <person name="Stajich J.E."/>
        </authorList>
    </citation>
    <scope>NUCLEOTIDE SEQUENCE</scope>
    <source>
        <strain evidence="1">JES_115</strain>
    </source>
</reference>
<evidence type="ECO:0000313" key="1">
    <source>
        <dbReference type="EMBL" id="KAJ9639954.1"/>
    </source>
</evidence>
<keyword evidence="2" id="KW-1185">Reference proteome</keyword>
<proteinExistence type="predicted"/>
<protein>
    <submittedName>
        <fullName evidence="1">Uncharacterized protein</fullName>
    </submittedName>
</protein>
<name>A0ACC2YY57_9PEZI</name>
<dbReference type="Proteomes" id="UP001172680">
    <property type="component" value="Unassembled WGS sequence"/>
</dbReference>
<sequence>MPGKTVVTINSSGRQSASFIRVASAVGWHVRAQSRDKVGIVAEELSNLPNVDFRVGSLQDKAFVADLFNGAQLAFINTTHWGDEVAIGRSMADAAKKARIQHLIYSSMPDHSIYGKGWRALPLWAQKFTIENYIRQIGLPATFIYCGIYHNNFTSLAYPLFRMELQPDRSFIWQAPFHPNDKLPWLDAEHDVGPAVLQIFKEGPRKWSGHRIPLAFEHLTPREVCQAFSRALHRPVTYIRGPICIDVPVPAGYREHLEALEETLGRMRAPYFGPDLEEDCTAAATSHPPFTNTNGDTASITSAAGLLEISVTASADSEAPATRIMGFSTPEPHAVHDVPLHLRLKRRNVSSQEPLTPSPPPPPTIIPSAKVAQFHLPGCRNTLPGVVKPAHEMKRMRFVVAPPNPKKICPDPVKAVEDAQLQLLDPTGPAAASSTSRTSKPPSGQSDQFAGVCINIRRRGVDSAILLRGQLTRVGVEMWVKLFSPNVEGIEVVQRKEKRARRARLYYMRQPKHDVGSVENLVRQYQRRSQALGMGAKGRDGNSHRKKNQKKGRN</sequence>
<organism evidence="1 2">
    <name type="scientific">Coniosporium tulheliwenetii</name>
    <dbReference type="NCBI Taxonomy" id="3383036"/>
    <lineage>
        <taxon>Eukaryota</taxon>
        <taxon>Fungi</taxon>
        <taxon>Dikarya</taxon>
        <taxon>Ascomycota</taxon>
        <taxon>Pezizomycotina</taxon>
        <taxon>Dothideomycetes</taxon>
        <taxon>Dothideomycetes incertae sedis</taxon>
        <taxon>Coniosporium</taxon>
    </lineage>
</organism>
<comment type="caution">
    <text evidence="1">The sequence shown here is derived from an EMBL/GenBank/DDBJ whole genome shotgun (WGS) entry which is preliminary data.</text>
</comment>